<evidence type="ECO:0000256" key="1">
    <source>
        <dbReference type="ARBA" id="ARBA00001946"/>
    </source>
</evidence>
<dbReference type="Pfam" id="PF00293">
    <property type="entry name" value="NUDIX"/>
    <property type="match status" value="1"/>
</dbReference>
<keyword evidence="2 3" id="KW-0378">Hydrolase</keyword>
<dbReference type="Proteomes" id="UP001274321">
    <property type="component" value="Unassembled WGS sequence"/>
</dbReference>
<comment type="similarity">
    <text evidence="3">Belongs to the Nudix hydrolase family.</text>
</comment>
<dbReference type="SUPFAM" id="SSF55811">
    <property type="entry name" value="Nudix"/>
    <property type="match status" value="1"/>
</dbReference>
<dbReference type="EMBL" id="JAXAFJ010000008">
    <property type="protein sequence ID" value="MDX6807006.1"/>
    <property type="molecule type" value="Genomic_DNA"/>
</dbReference>
<gene>
    <name evidence="5" type="ORF">SCD90_13110</name>
</gene>
<dbReference type="RefSeq" id="WP_319845130.1">
    <property type="nucleotide sequence ID" value="NZ_JAXAFJ010000008.1"/>
</dbReference>
<dbReference type="CDD" id="cd04680">
    <property type="entry name" value="NUDIX_Hydrolase"/>
    <property type="match status" value="1"/>
</dbReference>
<accession>A0ABU4RQ91</accession>
<keyword evidence="6" id="KW-1185">Reference proteome</keyword>
<dbReference type="InterPro" id="IPR020084">
    <property type="entry name" value="NUDIX_hydrolase_CS"/>
</dbReference>
<dbReference type="PROSITE" id="PS00893">
    <property type="entry name" value="NUDIX_BOX"/>
    <property type="match status" value="1"/>
</dbReference>
<organism evidence="5 6">
    <name type="scientific">Terrihabitans rhizophilus</name>
    <dbReference type="NCBI Taxonomy" id="3092662"/>
    <lineage>
        <taxon>Bacteria</taxon>
        <taxon>Pseudomonadati</taxon>
        <taxon>Pseudomonadota</taxon>
        <taxon>Alphaproteobacteria</taxon>
        <taxon>Hyphomicrobiales</taxon>
        <taxon>Terrihabitans</taxon>
    </lineage>
</organism>
<reference evidence="5 6" key="1">
    <citation type="submission" date="2023-11" db="EMBL/GenBank/DDBJ databases">
        <authorList>
            <person name="Bao R."/>
        </authorList>
    </citation>
    <scope>NUCLEOTIDE SEQUENCE [LARGE SCALE GENOMIC DNA]</scope>
    <source>
        <strain evidence="5 6">PJ23</strain>
    </source>
</reference>
<dbReference type="InterPro" id="IPR000086">
    <property type="entry name" value="NUDIX_hydrolase_dom"/>
</dbReference>
<dbReference type="InterPro" id="IPR020476">
    <property type="entry name" value="Nudix_hydrolase"/>
</dbReference>
<evidence type="ECO:0000256" key="3">
    <source>
        <dbReference type="RuleBase" id="RU003476"/>
    </source>
</evidence>
<dbReference type="InterPro" id="IPR015797">
    <property type="entry name" value="NUDIX_hydrolase-like_dom_sf"/>
</dbReference>
<feature type="domain" description="Nudix hydrolase" evidence="4">
    <location>
        <begin position="14"/>
        <end position="139"/>
    </location>
</feature>
<evidence type="ECO:0000259" key="4">
    <source>
        <dbReference type="PROSITE" id="PS51462"/>
    </source>
</evidence>
<dbReference type="PANTHER" id="PTHR43046">
    <property type="entry name" value="GDP-MANNOSE MANNOSYL HYDROLASE"/>
    <property type="match status" value="1"/>
</dbReference>
<proteinExistence type="inferred from homology"/>
<evidence type="ECO:0000256" key="2">
    <source>
        <dbReference type="ARBA" id="ARBA00022801"/>
    </source>
</evidence>
<evidence type="ECO:0000313" key="6">
    <source>
        <dbReference type="Proteomes" id="UP001274321"/>
    </source>
</evidence>
<protein>
    <submittedName>
        <fullName evidence="5">NUDIX domain-containing protein</fullName>
    </submittedName>
</protein>
<dbReference type="PRINTS" id="PR00502">
    <property type="entry name" value="NUDIXFAMILY"/>
</dbReference>
<comment type="caution">
    <text evidence="5">The sequence shown here is derived from an EMBL/GenBank/DDBJ whole genome shotgun (WGS) entry which is preliminary data.</text>
</comment>
<dbReference type="PANTHER" id="PTHR43046:SF2">
    <property type="entry name" value="8-OXO-DGTP DIPHOSPHATASE-RELATED"/>
    <property type="match status" value="1"/>
</dbReference>
<evidence type="ECO:0000313" key="5">
    <source>
        <dbReference type="EMBL" id="MDX6807006.1"/>
    </source>
</evidence>
<name>A0ABU4RQ91_9HYPH</name>
<dbReference type="Gene3D" id="3.90.79.10">
    <property type="entry name" value="Nucleoside Triphosphate Pyrophosphohydrolase"/>
    <property type="match status" value="1"/>
</dbReference>
<sequence>MRPFLARLWAVTRGLTMGVRGAVLDGEGRILLVKHGYVGGWHMPGGGVEVGETAEQALVRELQEEANVTPKGRPQLLGVFHHPGFSQRDHVLVYVVRDYVWSGPRTPDREITDCRFFPLDALPEGTTPGTRRRIAEIVDGVALADRW</sequence>
<comment type="cofactor">
    <cofactor evidence="1">
        <name>Mg(2+)</name>
        <dbReference type="ChEBI" id="CHEBI:18420"/>
    </cofactor>
</comment>
<dbReference type="PROSITE" id="PS51462">
    <property type="entry name" value="NUDIX"/>
    <property type="match status" value="1"/>
</dbReference>